<dbReference type="KEGG" id="nai:NECAME_07443"/>
<dbReference type="EMBL" id="KI658235">
    <property type="protein sequence ID" value="ETN83325.1"/>
    <property type="molecule type" value="Genomic_DNA"/>
</dbReference>
<dbReference type="AlphaFoldDB" id="W2TMK4"/>
<name>W2TMK4_NECAM</name>
<sequence>MLAELFEQEKLEEKPEVIYGVLVHPDGVVKCHTAMSGLCTRIFPVRDSKMFFFVTLSGSNIA</sequence>
<proteinExistence type="predicted"/>
<protein>
    <submittedName>
        <fullName evidence="1">Uncharacterized protein</fullName>
    </submittedName>
</protein>
<gene>
    <name evidence="1" type="ORF">NECAME_07443</name>
</gene>
<accession>W2TMK4</accession>
<organism evidence="1 2">
    <name type="scientific">Necator americanus</name>
    <name type="common">Human hookworm</name>
    <dbReference type="NCBI Taxonomy" id="51031"/>
    <lineage>
        <taxon>Eukaryota</taxon>
        <taxon>Metazoa</taxon>
        <taxon>Ecdysozoa</taxon>
        <taxon>Nematoda</taxon>
        <taxon>Chromadorea</taxon>
        <taxon>Rhabditida</taxon>
        <taxon>Rhabditina</taxon>
        <taxon>Rhabditomorpha</taxon>
        <taxon>Strongyloidea</taxon>
        <taxon>Ancylostomatidae</taxon>
        <taxon>Bunostominae</taxon>
        <taxon>Necator</taxon>
    </lineage>
</organism>
<reference evidence="2" key="1">
    <citation type="journal article" date="2014" name="Nat. Genet.">
        <title>Genome of the human hookworm Necator americanus.</title>
        <authorList>
            <person name="Tang Y.T."/>
            <person name="Gao X."/>
            <person name="Rosa B.A."/>
            <person name="Abubucker S."/>
            <person name="Hallsworth-Pepin K."/>
            <person name="Martin J."/>
            <person name="Tyagi R."/>
            <person name="Heizer E."/>
            <person name="Zhang X."/>
            <person name="Bhonagiri-Palsikar V."/>
            <person name="Minx P."/>
            <person name="Warren W.C."/>
            <person name="Wang Q."/>
            <person name="Zhan B."/>
            <person name="Hotez P.J."/>
            <person name="Sternberg P.W."/>
            <person name="Dougall A."/>
            <person name="Gaze S.T."/>
            <person name="Mulvenna J."/>
            <person name="Sotillo J."/>
            <person name="Ranganathan S."/>
            <person name="Rabelo E.M."/>
            <person name="Wilson R.K."/>
            <person name="Felgner P.L."/>
            <person name="Bethony J."/>
            <person name="Hawdon J.M."/>
            <person name="Gasser R.B."/>
            <person name="Loukas A."/>
            <person name="Mitreva M."/>
        </authorList>
    </citation>
    <scope>NUCLEOTIDE SEQUENCE [LARGE SCALE GENOMIC DNA]</scope>
</reference>
<evidence type="ECO:0000313" key="2">
    <source>
        <dbReference type="Proteomes" id="UP000053676"/>
    </source>
</evidence>
<dbReference type="Proteomes" id="UP000053676">
    <property type="component" value="Unassembled WGS sequence"/>
</dbReference>
<evidence type="ECO:0000313" key="1">
    <source>
        <dbReference type="EMBL" id="ETN83325.1"/>
    </source>
</evidence>
<keyword evidence="2" id="KW-1185">Reference proteome</keyword>